<keyword evidence="8" id="KW-0406">Ion transport</keyword>
<evidence type="ECO:0000256" key="9">
    <source>
        <dbReference type="ARBA" id="ARBA00023136"/>
    </source>
</evidence>
<dbReference type="GO" id="GO:0005267">
    <property type="term" value="F:potassium channel activity"/>
    <property type="evidence" value="ECO:0007669"/>
    <property type="project" value="UniProtKB-KW"/>
</dbReference>
<evidence type="ECO:0000256" key="4">
    <source>
        <dbReference type="ARBA" id="ARBA00022692"/>
    </source>
</evidence>
<evidence type="ECO:0000256" key="8">
    <source>
        <dbReference type="ARBA" id="ARBA00023065"/>
    </source>
</evidence>
<organism evidence="12 13">
    <name type="scientific">Cymbomonas tetramitiformis</name>
    <dbReference type="NCBI Taxonomy" id="36881"/>
    <lineage>
        <taxon>Eukaryota</taxon>
        <taxon>Viridiplantae</taxon>
        <taxon>Chlorophyta</taxon>
        <taxon>Pyramimonadophyceae</taxon>
        <taxon>Pyramimonadales</taxon>
        <taxon>Pyramimonadaceae</taxon>
        <taxon>Cymbomonas</taxon>
    </lineage>
</organism>
<dbReference type="PANTHER" id="PTHR10027">
    <property type="entry name" value="CALCIUM-ACTIVATED POTASSIUM CHANNEL ALPHA CHAIN"/>
    <property type="match status" value="1"/>
</dbReference>
<accession>A0AAE0EPF0</accession>
<keyword evidence="4" id="KW-0812">Transmembrane</keyword>
<evidence type="ECO:0000259" key="11">
    <source>
        <dbReference type="Pfam" id="PF21014"/>
    </source>
</evidence>
<evidence type="ECO:0000313" key="13">
    <source>
        <dbReference type="Proteomes" id="UP001190700"/>
    </source>
</evidence>
<evidence type="ECO:0000256" key="10">
    <source>
        <dbReference type="ARBA" id="ARBA00023303"/>
    </source>
</evidence>
<dbReference type="GO" id="GO:0016020">
    <property type="term" value="C:membrane"/>
    <property type="evidence" value="ECO:0007669"/>
    <property type="project" value="UniProtKB-SubCell"/>
</dbReference>
<comment type="subcellular location">
    <subcellularLocation>
        <location evidence="1">Membrane</location>
        <topology evidence="1">Multi-pass membrane protein</topology>
    </subcellularLocation>
</comment>
<dbReference type="AlphaFoldDB" id="A0AAE0EPF0"/>
<dbReference type="EMBL" id="LGRX02035586">
    <property type="protein sequence ID" value="KAK3233965.1"/>
    <property type="molecule type" value="Genomic_DNA"/>
</dbReference>
<feature type="non-terminal residue" evidence="12">
    <location>
        <position position="1"/>
    </location>
</feature>
<evidence type="ECO:0000256" key="5">
    <source>
        <dbReference type="ARBA" id="ARBA00022826"/>
    </source>
</evidence>
<evidence type="ECO:0000256" key="3">
    <source>
        <dbReference type="ARBA" id="ARBA00022538"/>
    </source>
</evidence>
<sequence>IIDAISEGGTRNAQNQGHLVQMNMLTDFGRGRTYRELVSHLLLHSGVVPLGLYREAGHGGAQLPYVVTNPSPDAPLTEEDRIYVIVPPQFSQYL</sequence>
<dbReference type="InterPro" id="IPR047871">
    <property type="entry name" value="K_chnl_Slo-like"/>
</dbReference>
<reference evidence="12 13" key="1">
    <citation type="journal article" date="2015" name="Genome Biol. Evol.">
        <title>Comparative Genomics of a Bacterivorous Green Alga Reveals Evolutionary Causalities and Consequences of Phago-Mixotrophic Mode of Nutrition.</title>
        <authorList>
            <person name="Burns J.A."/>
            <person name="Paasch A."/>
            <person name="Narechania A."/>
            <person name="Kim E."/>
        </authorList>
    </citation>
    <scope>NUCLEOTIDE SEQUENCE [LARGE SCALE GENOMIC DNA]</scope>
    <source>
        <strain evidence="12 13">PLY_AMNH</strain>
    </source>
</reference>
<evidence type="ECO:0000256" key="7">
    <source>
        <dbReference type="ARBA" id="ARBA00022989"/>
    </source>
</evidence>
<dbReference type="Proteomes" id="UP001190700">
    <property type="component" value="Unassembled WGS sequence"/>
</dbReference>
<dbReference type="PANTHER" id="PTHR10027:SF10">
    <property type="entry name" value="SLOWPOKE 2, ISOFORM D"/>
    <property type="match status" value="1"/>
</dbReference>
<evidence type="ECO:0000313" key="12">
    <source>
        <dbReference type="EMBL" id="KAK3233965.1"/>
    </source>
</evidence>
<protein>
    <recommendedName>
        <fullName evidence="11">Ca2+-activated K+ channel Slowpoke-like C-terminal domain-containing protein</fullName>
    </recommendedName>
</protein>
<gene>
    <name evidence="12" type="ORF">CYMTET_55766</name>
</gene>
<proteinExistence type="predicted"/>
<keyword evidence="9" id="KW-0472">Membrane</keyword>
<keyword evidence="3" id="KW-0633">Potassium transport</keyword>
<comment type="caution">
    <text evidence="12">The sequence shown here is derived from an EMBL/GenBank/DDBJ whole genome shotgun (WGS) entry which is preliminary data.</text>
</comment>
<keyword evidence="7" id="KW-1133">Transmembrane helix</keyword>
<keyword evidence="13" id="KW-1185">Reference proteome</keyword>
<feature type="domain" description="Ca2+-activated K+ channel Slowpoke-like C-terminal" evidence="11">
    <location>
        <begin position="21"/>
        <end position="86"/>
    </location>
</feature>
<evidence type="ECO:0000256" key="6">
    <source>
        <dbReference type="ARBA" id="ARBA00022958"/>
    </source>
</evidence>
<keyword evidence="5" id="KW-0631">Potassium channel</keyword>
<name>A0AAE0EPF0_9CHLO</name>
<keyword evidence="10" id="KW-0407">Ion channel</keyword>
<dbReference type="InterPro" id="IPR048735">
    <property type="entry name" value="Slowpoke-like_C"/>
</dbReference>
<dbReference type="Pfam" id="PF21014">
    <property type="entry name" value="Slowpoke_C"/>
    <property type="match status" value="1"/>
</dbReference>
<keyword evidence="2" id="KW-0813">Transport</keyword>
<keyword evidence="6" id="KW-0630">Potassium</keyword>
<evidence type="ECO:0000256" key="1">
    <source>
        <dbReference type="ARBA" id="ARBA00004141"/>
    </source>
</evidence>
<evidence type="ECO:0000256" key="2">
    <source>
        <dbReference type="ARBA" id="ARBA00022448"/>
    </source>
</evidence>